<dbReference type="Proteomes" id="UP000013827">
    <property type="component" value="Unassembled WGS sequence"/>
</dbReference>
<name>A0A0D3J6V6_EMIH1</name>
<keyword evidence="3" id="KW-1185">Reference proteome</keyword>
<dbReference type="RefSeq" id="XP_005771670.1">
    <property type="nucleotide sequence ID" value="XM_005771613.1"/>
</dbReference>
<evidence type="ECO:0008006" key="4">
    <source>
        <dbReference type="Google" id="ProtNLM"/>
    </source>
</evidence>
<dbReference type="InterPro" id="IPR026893">
    <property type="entry name" value="Tyr/Ser_Pase_IphP-type"/>
</dbReference>
<evidence type="ECO:0000313" key="3">
    <source>
        <dbReference type="Proteomes" id="UP000013827"/>
    </source>
</evidence>
<dbReference type="Pfam" id="PF13350">
    <property type="entry name" value="Y_phosphatase3"/>
    <property type="match status" value="1"/>
</dbReference>
<dbReference type="InterPro" id="IPR016130">
    <property type="entry name" value="Tyr_Pase_AS"/>
</dbReference>
<accession>A0A0D3J6V6</accession>
<feature type="region of interest" description="Disordered" evidence="1">
    <location>
        <begin position="1"/>
        <end position="31"/>
    </location>
</feature>
<reference evidence="3" key="1">
    <citation type="journal article" date="2013" name="Nature">
        <title>Pan genome of the phytoplankton Emiliania underpins its global distribution.</title>
        <authorList>
            <person name="Read B.A."/>
            <person name="Kegel J."/>
            <person name="Klute M.J."/>
            <person name="Kuo A."/>
            <person name="Lefebvre S.C."/>
            <person name="Maumus F."/>
            <person name="Mayer C."/>
            <person name="Miller J."/>
            <person name="Monier A."/>
            <person name="Salamov A."/>
            <person name="Young J."/>
            <person name="Aguilar M."/>
            <person name="Claverie J.M."/>
            <person name="Frickenhaus S."/>
            <person name="Gonzalez K."/>
            <person name="Herman E.K."/>
            <person name="Lin Y.C."/>
            <person name="Napier J."/>
            <person name="Ogata H."/>
            <person name="Sarno A.F."/>
            <person name="Shmutz J."/>
            <person name="Schroeder D."/>
            <person name="de Vargas C."/>
            <person name="Verret F."/>
            <person name="von Dassow P."/>
            <person name="Valentin K."/>
            <person name="Van de Peer Y."/>
            <person name="Wheeler G."/>
            <person name="Dacks J.B."/>
            <person name="Delwiche C.F."/>
            <person name="Dyhrman S.T."/>
            <person name="Glockner G."/>
            <person name="John U."/>
            <person name="Richards T."/>
            <person name="Worden A.Z."/>
            <person name="Zhang X."/>
            <person name="Grigoriev I.V."/>
            <person name="Allen A.E."/>
            <person name="Bidle K."/>
            <person name="Borodovsky M."/>
            <person name="Bowler C."/>
            <person name="Brownlee C."/>
            <person name="Cock J.M."/>
            <person name="Elias M."/>
            <person name="Gladyshev V.N."/>
            <person name="Groth M."/>
            <person name="Guda C."/>
            <person name="Hadaegh A."/>
            <person name="Iglesias-Rodriguez M.D."/>
            <person name="Jenkins J."/>
            <person name="Jones B.M."/>
            <person name="Lawson T."/>
            <person name="Leese F."/>
            <person name="Lindquist E."/>
            <person name="Lobanov A."/>
            <person name="Lomsadze A."/>
            <person name="Malik S.B."/>
            <person name="Marsh M.E."/>
            <person name="Mackinder L."/>
            <person name="Mock T."/>
            <person name="Mueller-Roeber B."/>
            <person name="Pagarete A."/>
            <person name="Parker M."/>
            <person name="Probert I."/>
            <person name="Quesneville H."/>
            <person name="Raines C."/>
            <person name="Rensing S.A."/>
            <person name="Riano-Pachon D.M."/>
            <person name="Richier S."/>
            <person name="Rokitta S."/>
            <person name="Shiraiwa Y."/>
            <person name="Soanes D.M."/>
            <person name="van der Giezen M."/>
            <person name="Wahlund T.M."/>
            <person name="Williams B."/>
            <person name="Wilson W."/>
            <person name="Wolfe G."/>
            <person name="Wurch L.L."/>
        </authorList>
    </citation>
    <scope>NUCLEOTIDE SEQUENCE</scope>
</reference>
<dbReference type="HOGENOM" id="CLU_657930_0_0_1"/>
<organism evidence="2 3">
    <name type="scientific">Emiliania huxleyi (strain CCMP1516)</name>
    <dbReference type="NCBI Taxonomy" id="280463"/>
    <lineage>
        <taxon>Eukaryota</taxon>
        <taxon>Haptista</taxon>
        <taxon>Haptophyta</taxon>
        <taxon>Prymnesiophyceae</taxon>
        <taxon>Isochrysidales</taxon>
        <taxon>Noelaerhabdaceae</taxon>
        <taxon>Emiliania</taxon>
    </lineage>
</organism>
<dbReference type="AlphaFoldDB" id="A0A0D3J6V6"/>
<dbReference type="PaxDb" id="2903-EOD19241"/>
<dbReference type="GO" id="GO:0004721">
    <property type="term" value="F:phosphoprotein phosphatase activity"/>
    <property type="evidence" value="ECO:0007669"/>
    <property type="project" value="InterPro"/>
</dbReference>
<evidence type="ECO:0000256" key="1">
    <source>
        <dbReference type="SAM" id="MobiDB-lite"/>
    </source>
</evidence>
<evidence type="ECO:0000313" key="2">
    <source>
        <dbReference type="EnsemblProtists" id="EOD19241"/>
    </source>
</evidence>
<dbReference type="GeneID" id="17264787"/>
<proteinExistence type="predicted"/>
<reference evidence="2" key="2">
    <citation type="submission" date="2024-10" db="UniProtKB">
        <authorList>
            <consortium name="EnsemblProtists"/>
        </authorList>
    </citation>
    <scope>IDENTIFICATION</scope>
</reference>
<dbReference type="PROSITE" id="PS00383">
    <property type="entry name" value="TYR_PHOSPHATASE_1"/>
    <property type="match status" value="1"/>
</dbReference>
<dbReference type="EnsemblProtists" id="EOD19241">
    <property type="protein sequence ID" value="EOD19241"/>
    <property type="gene ID" value="EMIHUDRAFT_444931"/>
</dbReference>
<dbReference type="KEGG" id="ehx:EMIHUDRAFT_444931"/>
<dbReference type="Gene3D" id="3.90.190.10">
    <property type="entry name" value="Protein tyrosine phosphatase superfamily"/>
    <property type="match status" value="1"/>
</dbReference>
<dbReference type="SUPFAM" id="SSF52799">
    <property type="entry name" value="(Phosphotyrosine protein) phosphatases II"/>
    <property type="match status" value="1"/>
</dbReference>
<protein>
    <recommendedName>
        <fullName evidence="4">Tyrosine specific protein phosphatases domain-containing protein</fullName>
    </recommendedName>
</protein>
<dbReference type="InterPro" id="IPR029021">
    <property type="entry name" value="Prot-tyrosine_phosphatase-like"/>
</dbReference>
<sequence>MGCGASAPAKPLVEAPRPVTSDAAPPPSSSAEQHAAIVARIMNNDSVVPMSAALTRKILKAYALSTEAAHAAEAHCTQVVEAQIRGWQSFFVHAVGKGGPDDAASPQEFDGPTQQAFRTAGVDLDRLKGNGRAYWGEDGEIIKTRDRIIHGVAKACGHTPTEEQLGAAKYATLGYLVRLMFDFHRGQNVGAVVLKGKFDTEGRPLLLVRTQCMADAAEHGSFYRTALELGVVKHVCNLYAGHFPLEDWLEAEAKVCADMRDASSSALPSYFDERARKMTRKWRRMVDDADEWTEANKRNAMMLCASQIKDLLNPNGEPPKGGILIHCAGGMHRTGMIFGIIRRYVNDDPIDEIVADYKRHVDWKAEGAVGGYEELNVRFIKEFDLSLLDAQEIVFEEGMTQDEPISAAGGTRDEWRYA</sequence>